<dbReference type="SUPFAM" id="SSF48508">
    <property type="entry name" value="Nuclear receptor ligand-binding domain"/>
    <property type="match status" value="1"/>
</dbReference>
<dbReference type="Proteomes" id="UP000728032">
    <property type="component" value="Unassembled WGS sequence"/>
</dbReference>
<evidence type="ECO:0000256" key="3">
    <source>
        <dbReference type="ARBA" id="ARBA00023170"/>
    </source>
</evidence>
<organism evidence="4">
    <name type="scientific">Oppiella nova</name>
    <dbReference type="NCBI Taxonomy" id="334625"/>
    <lineage>
        <taxon>Eukaryota</taxon>
        <taxon>Metazoa</taxon>
        <taxon>Ecdysozoa</taxon>
        <taxon>Arthropoda</taxon>
        <taxon>Chelicerata</taxon>
        <taxon>Arachnida</taxon>
        <taxon>Acari</taxon>
        <taxon>Acariformes</taxon>
        <taxon>Sarcoptiformes</taxon>
        <taxon>Oribatida</taxon>
        <taxon>Brachypylina</taxon>
        <taxon>Oppioidea</taxon>
        <taxon>Oppiidae</taxon>
        <taxon>Oppiella</taxon>
    </lineage>
</organism>
<evidence type="ECO:0000256" key="1">
    <source>
        <dbReference type="ARBA" id="ARBA00023015"/>
    </source>
</evidence>
<dbReference type="Gene3D" id="1.10.565.10">
    <property type="entry name" value="Retinoid X Receptor"/>
    <property type="match status" value="1"/>
</dbReference>
<dbReference type="EMBL" id="OC922481">
    <property type="protein sequence ID" value="CAD7654209.1"/>
    <property type="molecule type" value="Genomic_DNA"/>
</dbReference>
<dbReference type="OrthoDB" id="6527127at2759"/>
<keyword evidence="2" id="KW-0804">Transcription</keyword>
<evidence type="ECO:0000313" key="4">
    <source>
        <dbReference type="EMBL" id="CAD7654209.1"/>
    </source>
</evidence>
<gene>
    <name evidence="4" type="ORF">ONB1V03_LOCUS10859</name>
</gene>
<sequence>MQELLVAVNCIREPIGSTVTSEMSDVTEYKTTLVIRFSQKIQNFIKMAKNLDSFKTLCGNDRLALIKYGCVENLCMRSLQYYDLTHEYWTIYAGNDTSIRVKMDFFATCEPFLCDPHRNYFSKIGPEWDSDPNIIDLY</sequence>
<keyword evidence="1" id="KW-0805">Transcription regulation</keyword>
<accession>A0A7R9M659</accession>
<keyword evidence="3" id="KW-0675">Receptor</keyword>
<proteinExistence type="predicted"/>
<dbReference type="EMBL" id="CAJPVJ010007656">
    <property type="protein sequence ID" value="CAG2171396.1"/>
    <property type="molecule type" value="Genomic_DNA"/>
</dbReference>
<protein>
    <submittedName>
        <fullName evidence="4">Uncharacterized protein</fullName>
    </submittedName>
</protein>
<reference evidence="4" key="1">
    <citation type="submission" date="2020-11" db="EMBL/GenBank/DDBJ databases">
        <authorList>
            <person name="Tran Van P."/>
        </authorList>
    </citation>
    <scope>NUCLEOTIDE SEQUENCE</scope>
</reference>
<evidence type="ECO:0000313" key="5">
    <source>
        <dbReference type="Proteomes" id="UP000728032"/>
    </source>
</evidence>
<keyword evidence="5" id="KW-1185">Reference proteome</keyword>
<dbReference type="AlphaFoldDB" id="A0A7R9M659"/>
<dbReference type="InterPro" id="IPR035500">
    <property type="entry name" value="NHR-like_dom_sf"/>
</dbReference>
<evidence type="ECO:0000256" key="2">
    <source>
        <dbReference type="ARBA" id="ARBA00023163"/>
    </source>
</evidence>
<name>A0A7R9M659_9ACAR</name>